<evidence type="ECO:0008006" key="4">
    <source>
        <dbReference type="Google" id="ProtNLM"/>
    </source>
</evidence>
<dbReference type="InterPro" id="IPR021833">
    <property type="entry name" value="DUF3425"/>
</dbReference>
<dbReference type="Proteomes" id="UP000188318">
    <property type="component" value="Unassembled WGS sequence"/>
</dbReference>
<dbReference type="PANTHER" id="PTHR38116:SF1">
    <property type="entry name" value="BZIP DOMAIN-CONTAINING PROTEIN"/>
    <property type="match status" value="1"/>
</dbReference>
<dbReference type="VEuPathDB" id="FungiDB:ASPCADRAFT_502706"/>
<name>A0A1R3S0X4_ASPC5</name>
<sequence>MASSRANQSLPIPSTNASGAGPAEKRIRLQQLSERIALWPEDDWSGISDPKQRRRLQNRLNQKARRLQKKLGARATPPDGGHGGSGSSAEVNEERLITAPIVENSPALSTVPSNIDRTISLALAAIEEIHILGPDAAKTKRILQQFEALARAEQMLCSPRTDMLLHLIQYNFIKAALHTMDIMGLTVEQLHDDALSPFNVAGPWQHDFELNLPSNLRATLVQRTVQHHPWLDLLPDPQMRDNLILAGESYDETQLCVAMKERGIIVWRNPWHPSGWEISESFARSWGWVLRGCWDLFHSTNAWRARRNERPLFPYRT</sequence>
<feature type="compositionally biased region" description="Polar residues" evidence="1">
    <location>
        <begin position="1"/>
        <end position="18"/>
    </location>
</feature>
<organism evidence="2 3">
    <name type="scientific">Aspergillus carbonarius (strain ITEM 5010)</name>
    <dbReference type="NCBI Taxonomy" id="602072"/>
    <lineage>
        <taxon>Eukaryota</taxon>
        <taxon>Fungi</taxon>
        <taxon>Dikarya</taxon>
        <taxon>Ascomycota</taxon>
        <taxon>Pezizomycotina</taxon>
        <taxon>Eurotiomycetes</taxon>
        <taxon>Eurotiomycetidae</taxon>
        <taxon>Eurotiales</taxon>
        <taxon>Aspergillaceae</taxon>
        <taxon>Aspergillus</taxon>
        <taxon>Aspergillus subgen. Circumdati</taxon>
    </lineage>
</organism>
<dbReference type="AlphaFoldDB" id="A0A1R3S0X4"/>
<evidence type="ECO:0000313" key="3">
    <source>
        <dbReference type="Proteomes" id="UP000188318"/>
    </source>
</evidence>
<reference evidence="3" key="1">
    <citation type="journal article" date="2017" name="Genome Biol.">
        <title>Comparative genomics reveals high biological diversity and specific adaptations in the industrially and medically important fungal genus Aspergillus.</title>
        <authorList>
            <person name="de Vries R.P."/>
            <person name="Riley R."/>
            <person name="Wiebenga A."/>
            <person name="Aguilar-Osorio G."/>
            <person name="Amillis S."/>
            <person name="Uchima C.A."/>
            <person name="Anderluh G."/>
            <person name="Asadollahi M."/>
            <person name="Askin M."/>
            <person name="Barry K."/>
            <person name="Battaglia E."/>
            <person name="Bayram O."/>
            <person name="Benocci T."/>
            <person name="Braus-Stromeyer S.A."/>
            <person name="Caldana C."/>
            <person name="Canovas D."/>
            <person name="Cerqueira G.C."/>
            <person name="Chen F."/>
            <person name="Chen W."/>
            <person name="Choi C."/>
            <person name="Clum A."/>
            <person name="Dos Santos R.A."/>
            <person name="Damasio A.R."/>
            <person name="Diallinas G."/>
            <person name="Emri T."/>
            <person name="Fekete E."/>
            <person name="Flipphi M."/>
            <person name="Freyberg S."/>
            <person name="Gallo A."/>
            <person name="Gournas C."/>
            <person name="Habgood R."/>
            <person name="Hainaut M."/>
            <person name="Harispe M.L."/>
            <person name="Henrissat B."/>
            <person name="Hilden K.S."/>
            <person name="Hope R."/>
            <person name="Hossain A."/>
            <person name="Karabika E."/>
            <person name="Karaffa L."/>
            <person name="Karanyi Z."/>
            <person name="Krasevec N."/>
            <person name="Kuo A."/>
            <person name="Kusch H."/>
            <person name="LaButti K."/>
            <person name="Lagendijk E.L."/>
            <person name="Lapidus A."/>
            <person name="Levasseur A."/>
            <person name="Lindquist E."/>
            <person name="Lipzen A."/>
            <person name="Logrieco A.F."/>
            <person name="MacCabe A."/>
            <person name="Maekelae M.R."/>
            <person name="Malavazi I."/>
            <person name="Melin P."/>
            <person name="Meyer V."/>
            <person name="Mielnichuk N."/>
            <person name="Miskei M."/>
            <person name="Molnar A.P."/>
            <person name="Mule G."/>
            <person name="Ngan C.Y."/>
            <person name="Orejas M."/>
            <person name="Orosz E."/>
            <person name="Ouedraogo J.P."/>
            <person name="Overkamp K.M."/>
            <person name="Park H.-S."/>
            <person name="Perrone G."/>
            <person name="Piumi F."/>
            <person name="Punt P.J."/>
            <person name="Ram A.F."/>
            <person name="Ramon A."/>
            <person name="Rauscher S."/>
            <person name="Record E."/>
            <person name="Riano-Pachon D.M."/>
            <person name="Robert V."/>
            <person name="Roehrig J."/>
            <person name="Ruller R."/>
            <person name="Salamov A."/>
            <person name="Salih N.S."/>
            <person name="Samson R.A."/>
            <person name="Sandor E."/>
            <person name="Sanguinetti M."/>
            <person name="Schuetze T."/>
            <person name="Sepcic K."/>
            <person name="Shelest E."/>
            <person name="Sherlock G."/>
            <person name="Sophianopoulou V."/>
            <person name="Squina F.M."/>
            <person name="Sun H."/>
            <person name="Susca A."/>
            <person name="Todd R.B."/>
            <person name="Tsang A."/>
            <person name="Unkles S.E."/>
            <person name="van de Wiele N."/>
            <person name="van Rossen-Uffink D."/>
            <person name="Oliveira J.V."/>
            <person name="Vesth T.C."/>
            <person name="Visser J."/>
            <person name="Yu J.-H."/>
            <person name="Zhou M."/>
            <person name="Andersen M.R."/>
            <person name="Archer D.B."/>
            <person name="Baker S.E."/>
            <person name="Benoit I."/>
            <person name="Brakhage A.A."/>
            <person name="Braus G.H."/>
            <person name="Fischer R."/>
            <person name="Frisvad J.C."/>
            <person name="Goldman G.H."/>
            <person name="Houbraken J."/>
            <person name="Oakley B."/>
            <person name="Pocsi I."/>
            <person name="Scazzocchio C."/>
            <person name="Seiboth B."/>
            <person name="vanKuyk P.A."/>
            <person name="Wortman J."/>
            <person name="Dyer P.S."/>
            <person name="Grigoriev I.V."/>
        </authorList>
    </citation>
    <scope>NUCLEOTIDE SEQUENCE [LARGE SCALE GENOMIC DNA]</scope>
    <source>
        <strain evidence="3">ITEM 5010</strain>
    </source>
</reference>
<dbReference type="OMA" id="WVLRGCW"/>
<dbReference type="PANTHER" id="PTHR38116">
    <property type="entry name" value="CHROMOSOME 7, WHOLE GENOME SHOTGUN SEQUENCE"/>
    <property type="match status" value="1"/>
</dbReference>
<accession>A0A1R3S0X4</accession>
<evidence type="ECO:0000256" key="1">
    <source>
        <dbReference type="SAM" id="MobiDB-lite"/>
    </source>
</evidence>
<gene>
    <name evidence="2" type="ORF">ASPCADRAFT_502706</name>
</gene>
<dbReference type="OrthoDB" id="2245989at2759"/>
<proteinExistence type="predicted"/>
<protein>
    <recommendedName>
        <fullName evidence="4">BZIP domain-containing protein</fullName>
    </recommendedName>
</protein>
<feature type="region of interest" description="Disordered" evidence="1">
    <location>
        <begin position="1"/>
        <end position="26"/>
    </location>
</feature>
<dbReference type="EMBL" id="KV907493">
    <property type="protein sequence ID" value="OOG00379.1"/>
    <property type="molecule type" value="Genomic_DNA"/>
</dbReference>
<dbReference type="Pfam" id="PF11905">
    <property type="entry name" value="DUF3425"/>
    <property type="match status" value="1"/>
</dbReference>
<keyword evidence="3" id="KW-1185">Reference proteome</keyword>
<feature type="region of interest" description="Disordered" evidence="1">
    <location>
        <begin position="70"/>
        <end position="90"/>
    </location>
</feature>
<evidence type="ECO:0000313" key="2">
    <source>
        <dbReference type="EMBL" id="OOG00379.1"/>
    </source>
</evidence>